<evidence type="ECO:0000313" key="1">
    <source>
        <dbReference type="EMBL" id="EGA88435.1"/>
    </source>
</evidence>
<dbReference type="OrthoDB" id="2974745at2"/>
<gene>
    <name evidence="1" type="ORF">GPDM_15149</name>
</gene>
<name>E7RKK5_9BACL</name>
<comment type="caution">
    <text evidence="1">The sequence shown here is derived from an EMBL/GenBank/DDBJ whole genome shotgun (WGS) entry which is preliminary data.</text>
</comment>
<dbReference type="EMBL" id="AEPB01000057">
    <property type="protein sequence ID" value="EGA88435.1"/>
    <property type="molecule type" value="Genomic_DNA"/>
</dbReference>
<evidence type="ECO:0000313" key="2">
    <source>
        <dbReference type="Proteomes" id="UP000003052"/>
    </source>
</evidence>
<organism evidence="1 2">
    <name type="scientific">Planococcus donghaensis MPA1U2</name>
    <dbReference type="NCBI Taxonomy" id="933115"/>
    <lineage>
        <taxon>Bacteria</taxon>
        <taxon>Bacillati</taxon>
        <taxon>Bacillota</taxon>
        <taxon>Bacilli</taxon>
        <taxon>Bacillales</taxon>
        <taxon>Caryophanaceae</taxon>
        <taxon>Planococcus</taxon>
    </lineage>
</organism>
<dbReference type="RefSeq" id="WP_008432636.1">
    <property type="nucleotide sequence ID" value="NZ_AEPB01000057.1"/>
</dbReference>
<accession>E7RKK5</accession>
<reference evidence="1 2" key="1">
    <citation type="journal article" date="2011" name="J. Bacteriol.">
        <title>The Draft Genome of Planococcus donghaensis MPA1U2 Reveals Nonsporulation Pathways Controlled by a Conserved Spo0A Regulon.</title>
        <authorList>
            <person name="Pearson M.D."/>
            <person name="Noller H.F."/>
        </authorList>
    </citation>
    <scope>NUCLEOTIDE SEQUENCE [LARGE SCALE GENOMIC DNA]</scope>
    <source>
        <strain evidence="1 2">MPA1U2</strain>
    </source>
</reference>
<sequence>MVVNIELTPIEPIKPEINNKTVPAAKILYRHKDYLDIICEGLMVIKHYERWEEEFKNWQSANDKIPKEIFDTLENLFSKIKTEEIFNGVRGALLEKFVELSVSERFNKPTSIKKAGCAVKIERTNIPSDMSIYKKAFDYAAFDRSDLKSEFYECKASPQSFEKGNIDLFQNLKEHIDKSAMKSCVLGCVSYHNSRSINQDFKRKKFNTENLTIIGNKEIKNL</sequence>
<dbReference type="Proteomes" id="UP000003052">
    <property type="component" value="Unassembled WGS sequence"/>
</dbReference>
<proteinExistence type="predicted"/>
<protein>
    <submittedName>
        <fullName evidence="1">Uncharacterized protein</fullName>
    </submittedName>
</protein>
<dbReference type="AlphaFoldDB" id="E7RKK5"/>